<gene>
    <name evidence="7" type="primary">mshL</name>
    <name evidence="7" type="ORF">D0544_14845</name>
</gene>
<keyword evidence="2" id="KW-0472">Membrane</keyword>
<dbReference type="GO" id="GO:0009297">
    <property type="term" value="P:pilus assembly"/>
    <property type="evidence" value="ECO:0007669"/>
    <property type="project" value="InterPro"/>
</dbReference>
<organism evidence="7 8">
    <name type="scientific">Aestuariirhabdus litorea</name>
    <dbReference type="NCBI Taxonomy" id="2528527"/>
    <lineage>
        <taxon>Bacteria</taxon>
        <taxon>Pseudomonadati</taxon>
        <taxon>Pseudomonadota</taxon>
        <taxon>Gammaproteobacteria</taxon>
        <taxon>Oceanospirillales</taxon>
        <taxon>Aestuariirhabdaceae</taxon>
        <taxon>Aestuariirhabdus</taxon>
    </lineage>
</organism>
<feature type="region of interest" description="Disordered" evidence="4">
    <location>
        <begin position="170"/>
        <end position="209"/>
    </location>
</feature>
<keyword evidence="5" id="KW-0732">Signal</keyword>
<dbReference type="NCBIfam" id="TIGR02519">
    <property type="entry name" value="pilus_MshL"/>
    <property type="match status" value="1"/>
</dbReference>
<dbReference type="GO" id="GO:0015627">
    <property type="term" value="C:type II protein secretion system complex"/>
    <property type="evidence" value="ECO:0007669"/>
    <property type="project" value="TreeGrafter"/>
</dbReference>
<dbReference type="SMART" id="SM00965">
    <property type="entry name" value="STN"/>
    <property type="match status" value="1"/>
</dbReference>
<comment type="caution">
    <text evidence="7">The sequence shown here is derived from an EMBL/GenBank/DDBJ whole genome shotgun (WGS) entry which is preliminary data.</text>
</comment>
<dbReference type="EMBL" id="QWEZ01000002">
    <property type="protein sequence ID" value="RRJ83114.1"/>
    <property type="molecule type" value="Genomic_DNA"/>
</dbReference>
<feature type="chain" id="PRO_5018285077" evidence="5">
    <location>
        <begin position="24"/>
        <end position="548"/>
    </location>
</feature>
<dbReference type="InterPro" id="IPR004846">
    <property type="entry name" value="T2SS/T3SS_dom"/>
</dbReference>
<dbReference type="PRINTS" id="PR00811">
    <property type="entry name" value="BCTERIALGSPD"/>
</dbReference>
<dbReference type="GO" id="GO:0019867">
    <property type="term" value="C:outer membrane"/>
    <property type="evidence" value="ECO:0007669"/>
    <property type="project" value="InterPro"/>
</dbReference>
<evidence type="ECO:0000256" key="5">
    <source>
        <dbReference type="SAM" id="SignalP"/>
    </source>
</evidence>
<keyword evidence="1" id="KW-0813">Transport</keyword>
<proteinExistence type="predicted"/>
<name>A0A3P3VL48_9GAMM</name>
<evidence type="ECO:0000256" key="2">
    <source>
        <dbReference type="ARBA" id="ARBA00023136"/>
    </source>
</evidence>
<reference evidence="7 8" key="1">
    <citation type="submission" date="2018-08" db="EMBL/GenBank/DDBJ databases">
        <authorList>
            <person name="Khan S.A."/>
        </authorList>
    </citation>
    <scope>NUCLEOTIDE SEQUENCE [LARGE SCALE GENOMIC DNA]</scope>
    <source>
        <strain evidence="7 8">GTF-13</strain>
    </source>
</reference>
<reference evidence="7 8" key="2">
    <citation type="submission" date="2018-12" db="EMBL/GenBank/DDBJ databases">
        <title>Simiduia agarivorans gen. nov., sp. nov., a marine, agarolytic bacterium isolated from shallow coastal water from Keelung, Taiwan.</title>
        <authorList>
            <person name="Shieh W.Y."/>
        </authorList>
    </citation>
    <scope>NUCLEOTIDE SEQUENCE [LARGE SCALE GENOMIC DNA]</scope>
    <source>
        <strain evidence="7 8">GTF-13</strain>
    </source>
</reference>
<dbReference type="InterPro" id="IPR001775">
    <property type="entry name" value="GspD/PilQ"/>
</dbReference>
<dbReference type="Pfam" id="PF00263">
    <property type="entry name" value="Secretin"/>
    <property type="match status" value="1"/>
</dbReference>
<dbReference type="PANTHER" id="PTHR30332:SF17">
    <property type="entry name" value="TYPE IV PILIATION SYSTEM PROTEIN DR_0774-RELATED"/>
    <property type="match status" value="1"/>
</dbReference>
<dbReference type="InterPro" id="IPR013358">
    <property type="entry name" value="Pilus_biogenesis_MshL"/>
</dbReference>
<evidence type="ECO:0000256" key="3">
    <source>
        <dbReference type="ARBA" id="ARBA00023237"/>
    </source>
</evidence>
<dbReference type="PROSITE" id="PS51257">
    <property type="entry name" value="PROKAR_LIPOPROTEIN"/>
    <property type="match status" value="1"/>
</dbReference>
<feature type="compositionally biased region" description="Low complexity" evidence="4">
    <location>
        <begin position="170"/>
        <end position="197"/>
    </location>
</feature>
<dbReference type="AlphaFoldDB" id="A0A3P3VL48"/>
<keyword evidence="8" id="KW-1185">Reference proteome</keyword>
<feature type="signal peptide" evidence="5">
    <location>
        <begin position="1"/>
        <end position="23"/>
    </location>
</feature>
<keyword evidence="3" id="KW-0998">Cell outer membrane</keyword>
<evidence type="ECO:0000256" key="1">
    <source>
        <dbReference type="ARBA" id="ARBA00022448"/>
    </source>
</evidence>
<sequence length="548" mass="59544">MSGRLRWGAFGVLMVLLAGCANLQNSAYTKQETERQMSEVRADSDAYVDTRLRPPEPPAEVRNALLPELDIPLGEAGDRFDIAVKNMPARDFFMGLMEGSQQNIVVSPLLEGEVSLMLSDVSLEQVLSAVRDTYGYDYRRNDYGYQVLPAQVQTRIYRLDYLNIKRAGSSTTSVSSGQVSNASNRNSENASNNNASNTISRDNRGDTINSAEIKTTSNTDLWSEMTAMVQMIIGDHPEHRVVTNPQAGVLVVRAGSQELRGVEAFLNVAEDSLQRQVLLEAKIIEVELNDGFRSGIEWNAVFTPGSKDISFGQGAVPFSNTDISRGGNGLGGVFSGVLDLGDFTAAIDLLETQGNVDVLSSPRISTVNNQKAVIKVGNDEFFVTDFSTTTSTTSAGSTTVPDVTLTPFFSGIALDVTPQIAEDQEVILHIHPSVSDVVDQNKTISVGDASVTLPLAFSTIRESDSIVRAESGQVVVIGGLMKTYEKTDVAKTPVLGDLPGIGYLFQQRQSSFVKSELVILLKPQVVEIGTFNRDLRRSNARVNKLLKF</sequence>
<dbReference type="Gene3D" id="3.30.1370.130">
    <property type="match status" value="1"/>
</dbReference>
<dbReference type="PANTHER" id="PTHR30332">
    <property type="entry name" value="PROBABLE GENERAL SECRETION PATHWAY PROTEIN D"/>
    <property type="match status" value="1"/>
</dbReference>
<accession>A0A3P3VL48</accession>
<dbReference type="Proteomes" id="UP000280792">
    <property type="component" value="Unassembled WGS sequence"/>
</dbReference>
<dbReference type="InterPro" id="IPR011662">
    <property type="entry name" value="Secretin/TonB_short_N"/>
</dbReference>
<dbReference type="GO" id="GO:0009306">
    <property type="term" value="P:protein secretion"/>
    <property type="evidence" value="ECO:0007669"/>
    <property type="project" value="InterPro"/>
</dbReference>
<evidence type="ECO:0000313" key="8">
    <source>
        <dbReference type="Proteomes" id="UP000280792"/>
    </source>
</evidence>
<dbReference type="InterPro" id="IPR011514">
    <property type="entry name" value="Secretin_N_2"/>
</dbReference>
<feature type="domain" description="Secretin/TonB short N-terminal" evidence="6">
    <location>
        <begin position="102"/>
        <end position="150"/>
    </location>
</feature>
<dbReference type="Pfam" id="PF07655">
    <property type="entry name" value="Secretin_N_2"/>
    <property type="match status" value="1"/>
</dbReference>
<dbReference type="RefSeq" id="WP_125017485.1">
    <property type="nucleotide sequence ID" value="NZ_QWEZ01000002.1"/>
</dbReference>
<dbReference type="InterPro" id="IPR050810">
    <property type="entry name" value="Bact_Secretion_Sys_Channel"/>
</dbReference>
<evidence type="ECO:0000256" key="4">
    <source>
        <dbReference type="SAM" id="MobiDB-lite"/>
    </source>
</evidence>
<protein>
    <submittedName>
        <fullName evidence="7">Pilus (MSHA type) biogenesis protein MshL</fullName>
    </submittedName>
</protein>
<evidence type="ECO:0000259" key="6">
    <source>
        <dbReference type="SMART" id="SM00965"/>
    </source>
</evidence>
<evidence type="ECO:0000313" key="7">
    <source>
        <dbReference type="EMBL" id="RRJ83114.1"/>
    </source>
</evidence>